<feature type="transmembrane region" description="Helical" evidence="2">
    <location>
        <begin position="134"/>
        <end position="158"/>
    </location>
</feature>
<evidence type="ECO:0000256" key="2">
    <source>
        <dbReference type="SAM" id="Phobius"/>
    </source>
</evidence>
<feature type="region of interest" description="Disordered" evidence="1">
    <location>
        <begin position="92"/>
        <end position="117"/>
    </location>
</feature>
<comment type="caution">
    <text evidence="3">The sequence shown here is derived from an EMBL/GenBank/DDBJ whole genome shotgun (WGS) entry which is preliminary data.</text>
</comment>
<evidence type="ECO:0000313" key="4">
    <source>
        <dbReference type="Proteomes" id="UP000824998"/>
    </source>
</evidence>
<sequence length="245" mass="26346">MVPISTKSQETRTTGRLIVPTITSLSSALRSSTSPVRLVSNTTTALLPTTAPRITPSSTSAAVLSTSPSDISSFTSPLPFSTFIHSHISLLSSPPPTSTTPSPTSTSSSSPPAPTAAPIISSKPVPTIAGVPQPVFICLLVVIFLLTFSSITLGLFLARRKKKRQRIRQIEAELLAEDSWTEQALAKLVSPVFPISDKKVYELGGVEAKKKSIYELEVLRRKTAMCELPSNSRNTTQWPPLPPRK</sequence>
<organism evidence="3 4">
    <name type="scientific">Amylocarpus encephaloides</name>
    <dbReference type="NCBI Taxonomy" id="45428"/>
    <lineage>
        <taxon>Eukaryota</taxon>
        <taxon>Fungi</taxon>
        <taxon>Dikarya</taxon>
        <taxon>Ascomycota</taxon>
        <taxon>Pezizomycotina</taxon>
        <taxon>Leotiomycetes</taxon>
        <taxon>Helotiales</taxon>
        <taxon>Helotiales incertae sedis</taxon>
        <taxon>Amylocarpus</taxon>
    </lineage>
</organism>
<name>A0A9P8C310_9HELO</name>
<accession>A0A9P8C310</accession>
<protein>
    <submittedName>
        <fullName evidence="3">Uncharacterized protein</fullName>
    </submittedName>
</protein>
<keyword evidence="2" id="KW-1133">Transmembrane helix</keyword>
<keyword evidence="2" id="KW-0472">Membrane</keyword>
<keyword evidence="2" id="KW-0812">Transmembrane</keyword>
<proteinExistence type="predicted"/>
<keyword evidence="4" id="KW-1185">Reference proteome</keyword>
<evidence type="ECO:0000256" key="1">
    <source>
        <dbReference type="SAM" id="MobiDB-lite"/>
    </source>
</evidence>
<dbReference type="Proteomes" id="UP000824998">
    <property type="component" value="Unassembled WGS sequence"/>
</dbReference>
<dbReference type="EMBL" id="MU251570">
    <property type="protein sequence ID" value="KAG9232004.1"/>
    <property type="molecule type" value="Genomic_DNA"/>
</dbReference>
<feature type="compositionally biased region" description="Low complexity" evidence="1">
    <location>
        <begin position="99"/>
        <end position="117"/>
    </location>
</feature>
<dbReference type="AlphaFoldDB" id="A0A9P8C310"/>
<evidence type="ECO:0000313" key="3">
    <source>
        <dbReference type="EMBL" id="KAG9232004.1"/>
    </source>
</evidence>
<reference evidence="3" key="1">
    <citation type="journal article" date="2021" name="IMA Fungus">
        <title>Genomic characterization of three marine fungi, including Emericellopsis atlantica sp. nov. with signatures of a generalist lifestyle and marine biomass degradation.</title>
        <authorList>
            <person name="Hagestad O.C."/>
            <person name="Hou L."/>
            <person name="Andersen J.H."/>
            <person name="Hansen E.H."/>
            <person name="Altermark B."/>
            <person name="Li C."/>
            <person name="Kuhnert E."/>
            <person name="Cox R.J."/>
            <person name="Crous P.W."/>
            <person name="Spatafora J.W."/>
            <person name="Lail K."/>
            <person name="Amirebrahimi M."/>
            <person name="Lipzen A."/>
            <person name="Pangilinan J."/>
            <person name="Andreopoulos W."/>
            <person name="Hayes R.D."/>
            <person name="Ng V."/>
            <person name="Grigoriev I.V."/>
            <person name="Jackson S.A."/>
            <person name="Sutton T.D.S."/>
            <person name="Dobson A.D.W."/>
            <person name="Rama T."/>
        </authorList>
    </citation>
    <scope>NUCLEOTIDE SEQUENCE</scope>
    <source>
        <strain evidence="3">TRa018bII</strain>
    </source>
</reference>
<gene>
    <name evidence="3" type="ORF">BJ875DRAFT_99525</name>
</gene>